<evidence type="ECO:0000313" key="4">
    <source>
        <dbReference type="Proteomes" id="UP000295391"/>
    </source>
</evidence>
<dbReference type="Proteomes" id="UP000295391">
    <property type="component" value="Unassembled WGS sequence"/>
</dbReference>
<evidence type="ECO:0000313" key="3">
    <source>
        <dbReference type="EMBL" id="TDQ67378.1"/>
    </source>
</evidence>
<evidence type="ECO:0000256" key="1">
    <source>
        <dbReference type="ARBA" id="ARBA00023125"/>
    </source>
</evidence>
<dbReference type="PROSITE" id="PS50943">
    <property type="entry name" value="HTH_CROC1"/>
    <property type="match status" value="1"/>
</dbReference>
<dbReference type="CDD" id="cd00093">
    <property type="entry name" value="HTH_XRE"/>
    <property type="match status" value="1"/>
</dbReference>
<dbReference type="OrthoDB" id="407979at2"/>
<dbReference type="EMBL" id="SNYR01000001">
    <property type="protein sequence ID" value="TDQ67378.1"/>
    <property type="molecule type" value="Genomic_DNA"/>
</dbReference>
<organism evidence="3 4">
    <name type="scientific">Maritalea mobilis</name>
    <dbReference type="NCBI Taxonomy" id="483324"/>
    <lineage>
        <taxon>Bacteria</taxon>
        <taxon>Pseudomonadati</taxon>
        <taxon>Pseudomonadota</taxon>
        <taxon>Alphaproteobacteria</taxon>
        <taxon>Hyphomicrobiales</taxon>
        <taxon>Devosiaceae</taxon>
        <taxon>Maritalea</taxon>
    </lineage>
</organism>
<dbReference type="PANTHER" id="PTHR46558">
    <property type="entry name" value="TRACRIPTIONAL REGULATORY PROTEIN-RELATED-RELATED"/>
    <property type="match status" value="1"/>
</dbReference>
<dbReference type="Pfam" id="PF01381">
    <property type="entry name" value="HTH_3"/>
    <property type="match status" value="1"/>
</dbReference>
<sequence length="79" mass="8861">MAKKKSSKGELTNNIRRLRFDHDEMSQKALAEKVGVSRQTIVAIEAAKYSPSLELAFQIAHAFETPIEDVFGYIPPPDE</sequence>
<reference evidence="3 4" key="1">
    <citation type="submission" date="2019-03" db="EMBL/GenBank/DDBJ databases">
        <title>Genomic Encyclopedia of Type Strains, Phase III (KMG-III): the genomes of soil and plant-associated and newly described type strains.</title>
        <authorList>
            <person name="Whitman W."/>
        </authorList>
    </citation>
    <scope>NUCLEOTIDE SEQUENCE [LARGE SCALE GENOMIC DNA]</scope>
    <source>
        <strain evidence="3 4">CGMCC 1.7002</strain>
    </source>
</reference>
<gene>
    <name evidence="3" type="ORF">ATL17_1391</name>
</gene>
<dbReference type="RefSeq" id="WP_133572001.1">
    <property type="nucleotide sequence ID" value="NZ_SNYR01000001.1"/>
</dbReference>
<dbReference type="AlphaFoldDB" id="A0A4V3DBP1"/>
<dbReference type="Gene3D" id="1.10.260.40">
    <property type="entry name" value="lambda repressor-like DNA-binding domains"/>
    <property type="match status" value="1"/>
</dbReference>
<keyword evidence="1" id="KW-0238">DNA-binding</keyword>
<keyword evidence="4" id="KW-1185">Reference proteome</keyword>
<dbReference type="InterPro" id="IPR001387">
    <property type="entry name" value="Cro/C1-type_HTH"/>
</dbReference>
<dbReference type="GO" id="GO:0003677">
    <property type="term" value="F:DNA binding"/>
    <property type="evidence" value="ECO:0007669"/>
    <property type="project" value="UniProtKB-KW"/>
</dbReference>
<comment type="caution">
    <text evidence="3">The sequence shown here is derived from an EMBL/GenBank/DDBJ whole genome shotgun (WGS) entry which is preliminary data.</text>
</comment>
<dbReference type="InterPro" id="IPR010982">
    <property type="entry name" value="Lambda_DNA-bd_dom_sf"/>
</dbReference>
<feature type="domain" description="HTH cro/C1-type" evidence="2">
    <location>
        <begin position="15"/>
        <end position="70"/>
    </location>
</feature>
<name>A0A4V3DBP1_9HYPH</name>
<dbReference type="PANTHER" id="PTHR46558:SF4">
    <property type="entry name" value="DNA-BIDING PHAGE PROTEIN"/>
    <property type="match status" value="1"/>
</dbReference>
<accession>A0A4V3DBP1</accession>
<protein>
    <submittedName>
        <fullName evidence="3">Putative transcriptional regulator</fullName>
    </submittedName>
</protein>
<evidence type="ECO:0000259" key="2">
    <source>
        <dbReference type="PROSITE" id="PS50943"/>
    </source>
</evidence>
<proteinExistence type="predicted"/>
<dbReference type="SUPFAM" id="SSF47413">
    <property type="entry name" value="lambda repressor-like DNA-binding domains"/>
    <property type="match status" value="1"/>
</dbReference>
<dbReference type="SMART" id="SM00530">
    <property type="entry name" value="HTH_XRE"/>
    <property type="match status" value="1"/>
</dbReference>